<gene>
    <name evidence="5" type="ORF">RHGRI_027337</name>
</gene>
<evidence type="ECO:0000256" key="3">
    <source>
        <dbReference type="ARBA" id="ARBA00023241"/>
    </source>
</evidence>
<organism evidence="5 6">
    <name type="scientific">Rhododendron griersonianum</name>
    <dbReference type="NCBI Taxonomy" id="479676"/>
    <lineage>
        <taxon>Eukaryota</taxon>
        <taxon>Viridiplantae</taxon>
        <taxon>Streptophyta</taxon>
        <taxon>Embryophyta</taxon>
        <taxon>Tracheophyta</taxon>
        <taxon>Spermatophyta</taxon>
        <taxon>Magnoliopsida</taxon>
        <taxon>eudicotyledons</taxon>
        <taxon>Gunneridae</taxon>
        <taxon>Pentapetalae</taxon>
        <taxon>asterids</taxon>
        <taxon>Ericales</taxon>
        <taxon>Ericaceae</taxon>
        <taxon>Ericoideae</taxon>
        <taxon>Rhodoreae</taxon>
        <taxon>Rhododendron</taxon>
    </lineage>
</organism>
<keyword evidence="3" id="KW-0284">Flavonoid biosynthesis</keyword>
<dbReference type="InterPro" id="IPR002213">
    <property type="entry name" value="UDP_glucos_trans"/>
</dbReference>
<dbReference type="Gene3D" id="3.40.50.2000">
    <property type="entry name" value="Glycogen Phosphorylase B"/>
    <property type="match status" value="4"/>
</dbReference>
<evidence type="ECO:0000256" key="2">
    <source>
        <dbReference type="ARBA" id="ARBA00022679"/>
    </source>
</evidence>
<dbReference type="EMBL" id="JACTNZ010000009">
    <property type="protein sequence ID" value="KAG5533067.1"/>
    <property type="molecule type" value="Genomic_DNA"/>
</dbReference>
<proteinExistence type="inferred from homology"/>
<comment type="caution">
    <text evidence="5">The sequence shown here is derived from an EMBL/GenBank/DDBJ whole genome shotgun (WGS) entry which is preliminary data.</text>
</comment>
<keyword evidence="6" id="KW-1185">Reference proteome</keyword>
<evidence type="ECO:0000256" key="1">
    <source>
        <dbReference type="ARBA" id="ARBA00009995"/>
    </source>
</evidence>
<dbReference type="AlphaFoldDB" id="A0AAV6IW64"/>
<dbReference type="SUPFAM" id="SSF53756">
    <property type="entry name" value="UDP-Glycosyltransferase/glycogen phosphorylase"/>
    <property type="match status" value="2"/>
</dbReference>
<dbReference type="Proteomes" id="UP000823749">
    <property type="component" value="Chromosome 9"/>
</dbReference>
<dbReference type="CDD" id="cd03784">
    <property type="entry name" value="GT1_Gtf-like"/>
    <property type="match status" value="1"/>
</dbReference>
<accession>A0AAV6IW64</accession>
<dbReference type="GO" id="GO:0008194">
    <property type="term" value="F:UDP-glycosyltransferase activity"/>
    <property type="evidence" value="ECO:0007669"/>
    <property type="project" value="InterPro"/>
</dbReference>
<dbReference type="GO" id="GO:1901135">
    <property type="term" value="P:carbohydrate derivative metabolic process"/>
    <property type="evidence" value="ECO:0007669"/>
    <property type="project" value="UniProtKB-ARBA"/>
</dbReference>
<dbReference type="PANTHER" id="PTHR48044:SF9">
    <property type="entry name" value="UDP-GLYCOSYLTRANSFERASE SUPERFAMILY PROTEIN"/>
    <property type="match status" value="1"/>
</dbReference>
<evidence type="ECO:0000313" key="5">
    <source>
        <dbReference type="EMBL" id="KAG5533067.1"/>
    </source>
</evidence>
<protein>
    <recommendedName>
        <fullName evidence="4">Glycosyltransferase N-terminal domain-containing protein</fullName>
    </recommendedName>
</protein>
<keyword evidence="2" id="KW-0808">Transferase</keyword>
<dbReference type="GO" id="GO:0009813">
    <property type="term" value="P:flavonoid biosynthetic process"/>
    <property type="evidence" value="ECO:0007669"/>
    <property type="project" value="UniProtKB-KW"/>
</dbReference>
<name>A0AAV6IW64_9ERIC</name>
<reference evidence="5" key="1">
    <citation type="submission" date="2020-08" db="EMBL/GenBank/DDBJ databases">
        <title>Plant Genome Project.</title>
        <authorList>
            <person name="Zhang R.-G."/>
        </authorList>
    </citation>
    <scope>NUCLEOTIDE SEQUENCE</scope>
    <source>
        <strain evidence="5">WSP0</strain>
        <tissue evidence="5">Leaf</tissue>
    </source>
</reference>
<dbReference type="Pfam" id="PF26168">
    <property type="entry name" value="Glyco_transf_N"/>
    <property type="match status" value="1"/>
</dbReference>
<feature type="domain" description="Glycosyltransferase N-terminal" evidence="4">
    <location>
        <begin position="7"/>
        <end position="222"/>
    </location>
</feature>
<dbReference type="InterPro" id="IPR058980">
    <property type="entry name" value="Glyco_transf_N"/>
</dbReference>
<comment type="similarity">
    <text evidence="1">Belongs to the UDP-glycosyltransferase family.</text>
</comment>
<evidence type="ECO:0000259" key="4">
    <source>
        <dbReference type="Pfam" id="PF26168"/>
    </source>
</evidence>
<evidence type="ECO:0000313" key="6">
    <source>
        <dbReference type="Proteomes" id="UP000823749"/>
    </source>
</evidence>
<dbReference type="PANTHER" id="PTHR48044">
    <property type="entry name" value="GLYCOSYLTRANSFERASE"/>
    <property type="match status" value="1"/>
</dbReference>
<sequence>METRKGSISVLMLPWLAHGHISAFLELAKRLTEKNFFIYFCSSSINLNSVKKMLPEKYSPSVQLVELHLPSSPELPPHLHTTNGLPPHLLPILKIASVESKPFFSHILNTLNPDLIMYDFNMPWVSASASLLNIPSVLFCPFGSLFTSFAFHFMENPDAEYPFQSIELHESEKTSLKAMLEFSANGVKDADLFRESIKLSRDVVLMKTSTEIEEKYIDHLSMLVKKKVQPVGLLVQEIVDKDEDTEVMRFLHRKDESSVVFVAFGKIEEKYIDHLSMLVKKKVQPVGLLVQEIVDKDEDTEVMRFLHRKDESSVVFVAFGSEFFLSNEEREEMAYGLELSRVNFIWVVRFPVGEKTTVEEALPVGFLDRIGDLGMVVEGWASQAKILMHLDQPLNARLVEDVGVGVKVKRDETGRLDRKEIARVIRRIVVEKHGMEVRNKVRELSEKMAMKEVEEIDEVVEEMVKLSGKRK</sequence>